<keyword evidence="2" id="KW-0732">Signal</keyword>
<reference evidence="4" key="1">
    <citation type="submission" date="2017-09" db="EMBL/GenBank/DDBJ databases">
        <title>Depth-based differentiation of microbial function through sediment-hosted aquifers and enrichment of novel symbionts in the deep terrestrial subsurface.</title>
        <authorList>
            <person name="Probst A.J."/>
            <person name="Ladd B."/>
            <person name="Jarett J.K."/>
            <person name="Geller-Mcgrath D.E."/>
            <person name="Sieber C.M.K."/>
            <person name="Emerson J.B."/>
            <person name="Anantharaman K."/>
            <person name="Thomas B.C."/>
            <person name="Malmstrom R."/>
            <person name="Stieglmeier M."/>
            <person name="Klingl A."/>
            <person name="Woyke T."/>
            <person name="Ryan C.M."/>
            <person name="Banfield J.F."/>
        </authorList>
    </citation>
    <scope>NUCLEOTIDE SEQUENCE [LARGE SCALE GENOMIC DNA]</scope>
</reference>
<protein>
    <recommendedName>
        <fullName evidence="5">DUF4352 domain-containing protein</fullName>
    </recommendedName>
</protein>
<sequence length="189" mass="20819">MKKKIVITLIVLATLILGSPAGSVVAAGGISVDELRAQIAALENQLTSLRNQLFKIEGEEVIFDSAFSVHVQTVDVRIVEMNTHIKPGQTFTVTYEITNLMPVDQEVIYYLDHADNPSISLSGMVAIDYHQEKAGAPEYYELGQKVLLRANGMHTLYISLTPGISFPSPTQPSDFLMHFKATRWLGSRG</sequence>
<evidence type="ECO:0000256" key="2">
    <source>
        <dbReference type="SAM" id="SignalP"/>
    </source>
</evidence>
<proteinExistence type="predicted"/>
<gene>
    <name evidence="3" type="ORF">COT59_02065</name>
</gene>
<feature type="coiled-coil region" evidence="1">
    <location>
        <begin position="32"/>
        <end position="59"/>
    </location>
</feature>
<keyword evidence="1" id="KW-0175">Coiled coil</keyword>
<dbReference type="Proteomes" id="UP000229675">
    <property type="component" value="Unassembled WGS sequence"/>
</dbReference>
<comment type="caution">
    <text evidence="3">The sequence shown here is derived from an EMBL/GenBank/DDBJ whole genome shotgun (WGS) entry which is preliminary data.</text>
</comment>
<organism evidence="3 4">
    <name type="scientific">Candidatus Nealsonbacteria bacterium CG09_land_8_20_14_0_10_42_14</name>
    <dbReference type="NCBI Taxonomy" id="1974707"/>
    <lineage>
        <taxon>Bacteria</taxon>
        <taxon>Candidatus Nealsoniibacteriota</taxon>
    </lineage>
</organism>
<accession>A0A2H0WX32</accession>
<evidence type="ECO:0008006" key="5">
    <source>
        <dbReference type="Google" id="ProtNLM"/>
    </source>
</evidence>
<feature type="chain" id="PRO_5013769450" description="DUF4352 domain-containing protein" evidence="2">
    <location>
        <begin position="27"/>
        <end position="189"/>
    </location>
</feature>
<dbReference type="AlphaFoldDB" id="A0A2H0WX32"/>
<evidence type="ECO:0000256" key="1">
    <source>
        <dbReference type="SAM" id="Coils"/>
    </source>
</evidence>
<feature type="signal peptide" evidence="2">
    <location>
        <begin position="1"/>
        <end position="26"/>
    </location>
</feature>
<name>A0A2H0WX32_9BACT</name>
<evidence type="ECO:0000313" key="4">
    <source>
        <dbReference type="Proteomes" id="UP000229675"/>
    </source>
</evidence>
<dbReference type="EMBL" id="PEZD01000044">
    <property type="protein sequence ID" value="PIS17177.1"/>
    <property type="molecule type" value="Genomic_DNA"/>
</dbReference>
<evidence type="ECO:0000313" key="3">
    <source>
        <dbReference type="EMBL" id="PIS17177.1"/>
    </source>
</evidence>